<keyword evidence="2" id="KW-1185">Reference proteome</keyword>
<reference evidence="1 2" key="1">
    <citation type="submission" date="2023-07" db="EMBL/GenBank/DDBJ databases">
        <title>Sequencing the genomes of 1000 actinobacteria strains.</title>
        <authorList>
            <person name="Klenk H.-P."/>
        </authorList>
    </citation>
    <scope>NUCLEOTIDE SEQUENCE [LARGE SCALE GENOMIC DNA]</scope>
    <source>
        <strain evidence="1 2">DSM 44710</strain>
    </source>
</reference>
<evidence type="ECO:0000313" key="1">
    <source>
        <dbReference type="EMBL" id="MDP9798906.1"/>
    </source>
</evidence>
<name>A0ABT9N6N4_9ACTN</name>
<evidence type="ECO:0000313" key="2">
    <source>
        <dbReference type="Proteomes" id="UP001240984"/>
    </source>
</evidence>
<protein>
    <submittedName>
        <fullName evidence="1">Uncharacterized protein</fullName>
    </submittedName>
</protein>
<organism evidence="1 2">
    <name type="scientific">Catenuloplanes nepalensis</name>
    <dbReference type="NCBI Taxonomy" id="587533"/>
    <lineage>
        <taxon>Bacteria</taxon>
        <taxon>Bacillati</taxon>
        <taxon>Actinomycetota</taxon>
        <taxon>Actinomycetes</taxon>
        <taxon>Micromonosporales</taxon>
        <taxon>Micromonosporaceae</taxon>
        <taxon>Catenuloplanes</taxon>
    </lineage>
</organism>
<dbReference type="Proteomes" id="UP001240984">
    <property type="component" value="Unassembled WGS sequence"/>
</dbReference>
<dbReference type="EMBL" id="JAUSRA010000001">
    <property type="protein sequence ID" value="MDP9798906.1"/>
    <property type="molecule type" value="Genomic_DNA"/>
</dbReference>
<gene>
    <name evidence="1" type="ORF">J2S43_007418</name>
</gene>
<sequence length="30" mass="3651">MHRDLLDAITYEARHRAKHLAYEQLRQEAD</sequence>
<proteinExistence type="predicted"/>
<comment type="caution">
    <text evidence="1">The sequence shown here is derived from an EMBL/GenBank/DDBJ whole genome shotgun (WGS) entry which is preliminary data.</text>
</comment>
<accession>A0ABT9N6N4</accession>